<keyword evidence="3" id="KW-1185">Reference proteome</keyword>
<evidence type="ECO:0000313" key="2">
    <source>
        <dbReference type="EMBL" id="PUZ23098.1"/>
    </source>
</evidence>
<sequence>MSPERSSYHQKNLSVFNLLAFVIVIVLNVLSATGRINGRTPGMISAQYPTLVTPAHFTFLIWSVIYLALFGFCIYQCWLAFQPDREEARHHMAIRLQHWWLVSCMANAGWLVSWHYDWIPLSMAVMAVLWFSVWNIQQRFQVAAPEAPLSIKIFVFIPFGLYLGWMSIAFMANMAVALVYMKMPAHGWLPVLATIGALLAGAGLTGYFLLLHNNVPYALVTIWAFIGIIAQRLTEGTSGSTIIIQTCVVLIGLMLAAVIWQFFRQRHWRNTAIH</sequence>
<accession>A0A2T7BDC5</accession>
<dbReference type="InterPro" id="IPR038330">
    <property type="entry name" value="TspO/MBR-related_sf"/>
</dbReference>
<evidence type="ECO:0000313" key="3">
    <source>
        <dbReference type="Proteomes" id="UP000244450"/>
    </source>
</evidence>
<dbReference type="EMBL" id="QCYK01000003">
    <property type="protein sequence ID" value="PUZ23098.1"/>
    <property type="molecule type" value="Genomic_DNA"/>
</dbReference>
<feature type="transmembrane region" description="Helical" evidence="1">
    <location>
        <begin position="59"/>
        <end position="81"/>
    </location>
</feature>
<keyword evidence="1" id="KW-0812">Transmembrane</keyword>
<name>A0A2T7BDC5_9BACT</name>
<comment type="caution">
    <text evidence="2">The sequence shown here is derived from an EMBL/GenBank/DDBJ whole genome shotgun (WGS) entry which is preliminary data.</text>
</comment>
<dbReference type="Gene3D" id="1.20.1260.100">
    <property type="entry name" value="TspO/MBR protein"/>
    <property type="match status" value="1"/>
</dbReference>
<organism evidence="2 3">
    <name type="scientific">Chitinophaga parva</name>
    <dbReference type="NCBI Taxonomy" id="2169414"/>
    <lineage>
        <taxon>Bacteria</taxon>
        <taxon>Pseudomonadati</taxon>
        <taxon>Bacteroidota</taxon>
        <taxon>Chitinophagia</taxon>
        <taxon>Chitinophagales</taxon>
        <taxon>Chitinophagaceae</taxon>
        <taxon>Chitinophaga</taxon>
    </lineage>
</organism>
<dbReference type="PANTHER" id="PTHR33802">
    <property type="entry name" value="SI:CH211-161H7.5-RELATED"/>
    <property type="match status" value="1"/>
</dbReference>
<dbReference type="PANTHER" id="PTHR33802:SF1">
    <property type="entry name" value="XK-RELATED PROTEIN"/>
    <property type="match status" value="1"/>
</dbReference>
<feature type="transmembrane region" description="Helical" evidence="1">
    <location>
        <begin position="156"/>
        <end position="181"/>
    </location>
</feature>
<keyword evidence="1" id="KW-1133">Transmembrane helix</keyword>
<reference evidence="2 3" key="1">
    <citation type="submission" date="2018-04" db="EMBL/GenBank/DDBJ databases">
        <title>Chitinophaga fuyangensis sp. nov., isolated from soil in a chemical factory.</title>
        <authorList>
            <person name="Chen K."/>
        </authorList>
    </citation>
    <scope>NUCLEOTIDE SEQUENCE [LARGE SCALE GENOMIC DNA]</scope>
    <source>
        <strain evidence="2 3">LY-1</strain>
    </source>
</reference>
<proteinExistence type="predicted"/>
<gene>
    <name evidence="2" type="ORF">DCC81_22100</name>
</gene>
<keyword evidence="1" id="KW-0472">Membrane</keyword>
<feature type="transmembrane region" description="Helical" evidence="1">
    <location>
        <begin position="240"/>
        <end position="263"/>
    </location>
</feature>
<feature type="transmembrane region" description="Helical" evidence="1">
    <location>
        <begin position="187"/>
        <end position="210"/>
    </location>
</feature>
<evidence type="ECO:0008006" key="4">
    <source>
        <dbReference type="Google" id="ProtNLM"/>
    </source>
</evidence>
<feature type="transmembrane region" description="Helical" evidence="1">
    <location>
        <begin position="93"/>
        <end position="112"/>
    </location>
</feature>
<feature type="transmembrane region" description="Helical" evidence="1">
    <location>
        <begin position="118"/>
        <end position="136"/>
    </location>
</feature>
<feature type="transmembrane region" description="Helical" evidence="1">
    <location>
        <begin position="217"/>
        <end position="234"/>
    </location>
</feature>
<protein>
    <recommendedName>
        <fullName evidence="4">Tryptophan-rich sensory protein</fullName>
    </recommendedName>
</protein>
<feature type="transmembrane region" description="Helical" evidence="1">
    <location>
        <begin position="12"/>
        <end position="33"/>
    </location>
</feature>
<dbReference type="Proteomes" id="UP000244450">
    <property type="component" value="Unassembled WGS sequence"/>
</dbReference>
<evidence type="ECO:0000256" key="1">
    <source>
        <dbReference type="SAM" id="Phobius"/>
    </source>
</evidence>
<dbReference type="AlphaFoldDB" id="A0A2T7BDC5"/>